<evidence type="ECO:0000256" key="3">
    <source>
        <dbReference type="ARBA" id="ARBA00022985"/>
    </source>
</evidence>
<dbReference type="InterPro" id="IPR003329">
    <property type="entry name" value="Cytidylyl_trans"/>
</dbReference>
<keyword evidence="3" id="KW-0448">Lipopolysaccharide biosynthesis</keyword>
<evidence type="ECO:0000256" key="2">
    <source>
        <dbReference type="ARBA" id="ARBA00022695"/>
    </source>
</evidence>
<dbReference type="InterPro" id="IPR029044">
    <property type="entry name" value="Nucleotide-diphossugar_trans"/>
</dbReference>
<dbReference type="Pfam" id="PF02348">
    <property type="entry name" value="CTP_transf_3"/>
    <property type="match status" value="1"/>
</dbReference>
<dbReference type="NCBIfam" id="NF003952">
    <property type="entry name" value="PRK05450.1-5"/>
    <property type="match status" value="1"/>
</dbReference>
<comment type="caution">
    <text evidence="4">The sequence shown here is derived from an EMBL/GenBank/DDBJ whole genome shotgun (WGS) entry which is preliminary data.</text>
</comment>
<dbReference type="SUPFAM" id="SSF53448">
    <property type="entry name" value="Nucleotide-diphospho-sugar transferases"/>
    <property type="match status" value="1"/>
</dbReference>
<keyword evidence="2 4" id="KW-0548">Nucleotidyltransferase</keyword>
<evidence type="ECO:0000313" key="4">
    <source>
        <dbReference type="EMBL" id="OGY44209.1"/>
    </source>
</evidence>
<sequence length="251" mass="29075">MYKGKSIAIIIPARYGSSRLPGKPLAEICGKPMIQWGFEIAERSKLADRVMVATDDRRIFQAVKDFGGEVLMTKKSHPSGNNRVAEVARKVPHQVVVNLQGDEPLMKAKIIDDGIRLLVDKKVLVTTPMTSLRRFEYNDSNVVKVIQNKENIALDFFRAKPLRDNLDKKNFTYYHHLGLFIFQKKFLFQYVRWRPTPAEISQQIDQLRILDHGYPINLYFTKHNFPSVNTKTDLNLVRKLMKKFKLVKNDT</sequence>
<dbReference type="GO" id="GO:0005829">
    <property type="term" value="C:cytosol"/>
    <property type="evidence" value="ECO:0007669"/>
    <property type="project" value="TreeGrafter"/>
</dbReference>
<name>A0A1G1XVV2_9BACT</name>
<dbReference type="NCBIfam" id="TIGR00466">
    <property type="entry name" value="kdsB"/>
    <property type="match status" value="1"/>
</dbReference>
<dbReference type="AlphaFoldDB" id="A0A1G1XVV2"/>
<dbReference type="CDD" id="cd02517">
    <property type="entry name" value="CMP-KDO-Synthetase"/>
    <property type="match status" value="1"/>
</dbReference>
<dbReference type="GO" id="GO:0009103">
    <property type="term" value="P:lipopolysaccharide biosynthetic process"/>
    <property type="evidence" value="ECO:0007669"/>
    <property type="project" value="UniProtKB-KW"/>
</dbReference>
<keyword evidence="1 4" id="KW-0808">Transferase</keyword>
<evidence type="ECO:0000313" key="5">
    <source>
        <dbReference type="Proteomes" id="UP000178930"/>
    </source>
</evidence>
<dbReference type="Proteomes" id="UP000178930">
    <property type="component" value="Unassembled WGS sequence"/>
</dbReference>
<dbReference type="Gene3D" id="3.90.550.10">
    <property type="entry name" value="Spore Coat Polysaccharide Biosynthesis Protein SpsA, Chain A"/>
    <property type="match status" value="1"/>
</dbReference>
<dbReference type="PANTHER" id="PTHR42866:SF2">
    <property type="entry name" value="3-DEOXY-MANNO-OCTULOSONATE CYTIDYLYLTRANSFERASE, MITOCHONDRIAL"/>
    <property type="match status" value="1"/>
</dbReference>
<accession>A0A1G1XVV2</accession>
<gene>
    <name evidence="4" type="ORF">A2729_05135</name>
</gene>
<dbReference type="PANTHER" id="PTHR42866">
    <property type="entry name" value="3-DEOXY-MANNO-OCTULOSONATE CYTIDYLYLTRANSFERASE"/>
    <property type="match status" value="1"/>
</dbReference>
<dbReference type="EMBL" id="MHIB01000020">
    <property type="protein sequence ID" value="OGY44209.1"/>
    <property type="molecule type" value="Genomic_DNA"/>
</dbReference>
<evidence type="ECO:0000256" key="1">
    <source>
        <dbReference type="ARBA" id="ARBA00022679"/>
    </source>
</evidence>
<dbReference type="STRING" id="1797532.A2729_05135"/>
<organism evidence="4 5">
    <name type="scientific">Candidatus Buchananbacteria bacterium RIFCSPHIGHO2_01_FULL_39_14</name>
    <dbReference type="NCBI Taxonomy" id="1797532"/>
    <lineage>
        <taxon>Bacteria</taxon>
        <taxon>Candidatus Buchananiibacteriota</taxon>
    </lineage>
</organism>
<reference evidence="4 5" key="1">
    <citation type="journal article" date="2016" name="Nat. Commun.">
        <title>Thousands of microbial genomes shed light on interconnected biogeochemical processes in an aquifer system.</title>
        <authorList>
            <person name="Anantharaman K."/>
            <person name="Brown C.T."/>
            <person name="Hug L.A."/>
            <person name="Sharon I."/>
            <person name="Castelle C.J."/>
            <person name="Probst A.J."/>
            <person name="Thomas B.C."/>
            <person name="Singh A."/>
            <person name="Wilkins M.J."/>
            <person name="Karaoz U."/>
            <person name="Brodie E.L."/>
            <person name="Williams K.H."/>
            <person name="Hubbard S.S."/>
            <person name="Banfield J.F."/>
        </authorList>
    </citation>
    <scope>NUCLEOTIDE SEQUENCE [LARGE SCALE GENOMIC DNA]</scope>
</reference>
<proteinExistence type="predicted"/>
<dbReference type="InterPro" id="IPR004528">
    <property type="entry name" value="KdsB"/>
</dbReference>
<dbReference type="GO" id="GO:0008690">
    <property type="term" value="F:3-deoxy-manno-octulosonate cytidylyltransferase activity"/>
    <property type="evidence" value="ECO:0007669"/>
    <property type="project" value="InterPro"/>
</dbReference>
<protein>
    <submittedName>
        <fullName evidence="4">3-deoxy-D-manno-octulosonate cytidylyltransferase</fullName>
    </submittedName>
</protein>